<feature type="transmembrane region" description="Helical" evidence="1">
    <location>
        <begin position="12"/>
        <end position="31"/>
    </location>
</feature>
<dbReference type="EMBL" id="QKYT01000748">
    <property type="protein sequence ID" value="RIA81758.1"/>
    <property type="molecule type" value="Genomic_DNA"/>
</dbReference>
<evidence type="ECO:0000313" key="3">
    <source>
        <dbReference type="Proteomes" id="UP000265703"/>
    </source>
</evidence>
<gene>
    <name evidence="2" type="ORF">C1645_789710</name>
</gene>
<dbReference type="AlphaFoldDB" id="A0A397S6Z1"/>
<feature type="non-terminal residue" evidence="2">
    <location>
        <position position="1"/>
    </location>
</feature>
<keyword evidence="1" id="KW-0472">Membrane</keyword>
<proteinExistence type="predicted"/>
<evidence type="ECO:0000313" key="2">
    <source>
        <dbReference type="EMBL" id="RIA81758.1"/>
    </source>
</evidence>
<keyword evidence="1" id="KW-0812">Transmembrane</keyword>
<accession>A0A397S6Z1</accession>
<evidence type="ECO:0000256" key="1">
    <source>
        <dbReference type="SAM" id="Phobius"/>
    </source>
</evidence>
<dbReference type="Proteomes" id="UP000265703">
    <property type="component" value="Unassembled WGS sequence"/>
</dbReference>
<keyword evidence="3" id="KW-1185">Reference proteome</keyword>
<keyword evidence="1" id="KW-1133">Transmembrane helix</keyword>
<sequence>EQYKVKHHKYFFLYFLMHYNLLVCIIPYQLYMWKVHHYEVYCQYVNLDELNYSHEFHKALLQ</sequence>
<comment type="caution">
    <text evidence="2">The sequence shown here is derived from an EMBL/GenBank/DDBJ whole genome shotgun (WGS) entry which is preliminary data.</text>
</comment>
<reference evidence="2 3" key="1">
    <citation type="submission" date="2018-06" db="EMBL/GenBank/DDBJ databases">
        <title>Comparative genomics reveals the genomic features of Rhizophagus irregularis, R. cerebriforme, R. diaphanum and Gigaspora rosea, and their symbiotic lifestyle signature.</title>
        <authorList>
            <person name="Morin E."/>
            <person name="San Clemente H."/>
            <person name="Chen E.C.H."/>
            <person name="De La Providencia I."/>
            <person name="Hainaut M."/>
            <person name="Kuo A."/>
            <person name="Kohler A."/>
            <person name="Murat C."/>
            <person name="Tang N."/>
            <person name="Roy S."/>
            <person name="Loubradou J."/>
            <person name="Henrissat B."/>
            <person name="Grigoriev I.V."/>
            <person name="Corradi N."/>
            <person name="Roux C."/>
            <person name="Martin F.M."/>
        </authorList>
    </citation>
    <scope>NUCLEOTIDE SEQUENCE [LARGE SCALE GENOMIC DNA]</scope>
    <source>
        <strain evidence="2 3">DAOM 227022</strain>
    </source>
</reference>
<organism evidence="2 3">
    <name type="scientific">Glomus cerebriforme</name>
    <dbReference type="NCBI Taxonomy" id="658196"/>
    <lineage>
        <taxon>Eukaryota</taxon>
        <taxon>Fungi</taxon>
        <taxon>Fungi incertae sedis</taxon>
        <taxon>Mucoromycota</taxon>
        <taxon>Glomeromycotina</taxon>
        <taxon>Glomeromycetes</taxon>
        <taxon>Glomerales</taxon>
        <taxon>Glomeraceae</taxon>
        <taxon>Glomus</taxon>
    </lineage>
</organism>
<name>A0A397S6Z1_9GLOM</name>
<protein>
    <submittedName>
        <fullName evidence="2">Uncharacterized protein</fullName>
    </submittedName>
</protein>